<reference evidence="6" key="2">
    <citation type="submission" date="2017-12" db="EMBL/GenBank/DDBJ databases">
        <title>Genome sequence of the Bar-tailed Godwit (Limosa lapponica baueri).</title>
        <authorList>
            <person name="Lima N.C.B."/>
            <person name="Parody-Merino A.M."/>
            <person name="Battley P.F."/>
            <person name="Fidler A.E."/>
            <person name="Prosdocimi F."/>
        </authorList>
    </citation>
    <scope>NUCLEOTIDE SEQUENCE [LARGE SCALE GENOMIC DNA]</scope>
</reference>
<dbReference type="PANTHER" id="PTHR46682">
    <property type="entry name" value="ADHESION G-PROTEIN COUPLED RECEPTOR V1"/>
    <property type="match status" value="1"/>
</dbReference>
<dbReference type="FunFam" id="2.60.40.2030:FF:000020">
    <property type="entry name" value="Adhesion G protein-coupled receptor V1"/>
    <property type="match status" value="1"/>
</dbReference>
<dbReference type="GO" id="GO:0032420">
    <property type="term" value="C:stereocilium"/>
    <property type="evidence" value="ECO:0007669"/>
    <property type="project" value="TreeGrafter"/>
</dbReference>
<dbReference type="EMBL" id="KZ521007">
    <property type="protein sequence ID" value="PKU28346.1"/>
    <property type="molecule type" value="Genomic_DNA"/>
</dbReference>
<dbReference type="GO" id="GO:0001965">
    <property type="term" value="F:G-protein alpha-subunit binding"/>
    <property type="evidence" value="ECO:0007669"/>
    <property type="project" value="TreeGrafter"/>
</dbReference>
<evidence type="ECO:0000313" key="6">
    <source>
        <dbReference type="Proteomes" id="UP000233556"/>
    </source>
</evidence>
<dbReference type="Proteomes" id="UP000233556">
    <property type="component" value="Unassembled WGS sequence"/>
</dbReference>
<dbReference type="InterPro" id="IPR038081">
    <property type="entry name" value="CalX-like_sf"/>
</dbReference>
<dbReference type="GO" id="GO:0010855">
    <property type="term" value="F:adenylate cyclase inhibitor activity"/>
    <property type="evidence" value="ECO:0007669"/>
    <property type="project" value="TreeGrafter"/>
</dbReference>
<dbReference type="GO" id="GO:0004930">
    <property type="term" value="F:G protein-coupled receptor activity"/>
    <property type="evidence" value="ECO:0007669"/>
    <property type="project" value="InterPro"/>
</dbReference>
<evidence type="ECO:0000259" key="4">
    <source>
        <dbReference type="SMART" id="SM00237"/>
    </source>
</evidence>
<keyword evidence="3" id="KW-0106">Calcium</keyword>
<dbReference type="OrthoDB" id="2324346at2759"/>
<sequence length="286" mass="31343">MQVFVFFTQVVRTHGALSQVVLHWTIVCDLTKDLISTDGNVTFEVGQARANITVQVSPDEVPELDKVFSVSIVNVSSGRLGNHTNATLTILANDDPYGVFIFSERNRPIKVEEETKNISLTIMRRGGLLGAVMVTYRTIGDDEMSPFLPPDVVRAIEGKDYIPVTGYVVFAANESEATISLPILDDDDPERSESVFVELSGIVLIEKVQERPREDYSVASSDVVLLEGETSKAVPIYIINDINPEVEESFYVQLLNQTTGGALLGSLTRAIIIIEASDDPFGSFGK</sequence>
<gene>
    <name evidence="5" type="ORF">llap_21350</name>
</gene>
<dbReference type="AlphaFoldDB" id="A0A2I0T3H4"/>
<reference evidence="6" key="1">
    <citation type="submission" date="2017-11" db="EMBL/GenBank/DDBJ databases">
        <authorList>
            <person name="Lima N.C."/>
            <person name="Parody-Merino A.M."/>
            <person name="Battley P.F."/>
            <person name="Fidler A.E."/>
            <person name="Prosdocimi F."/>
        </authorList>
    </citation>
    <scope>NUCLEOTIDE SEQUENCE [LARGE SCALE GENOMIC DNA]</scope>
</reference>
<accession>A0A2I0T3H4</accession>
<dbReference type="SUPFAM" id="SSF141072">
    <property type="entry name" value="CalX-like"/>
    <property type="match status" value="3"/>
</dbReference>
<dbReference type="GO" id="GO:0007605">
    <property type="term" value="P:sensory perception of sound"/>
    <property type="evidence" value="ECO:0007669"/>
    <property type="project" value="TreeGrafter"/>
</dbReference>
<dbReference type="GO" id="GO:0007601">
    <property type="term" value="P:visual perception"/>
    <property type="evidence" value="ECO:0007669"/>
    <property type="project" value="TreeGrafter"/>
</dbReference>
<evidence type="ECO:0000313" key="5">
    <source>
        <dbReference type="EMBL" id="PKU28346.1"/>
    </source>
</evidence>
<dbReference type="Pfam" id="PF03160">
    <property type="entry name" value="Calx-beta"/>
    <property type="match status" value="3"/>
</dbReference>
<dbReference type="InterPro" id="IPR003644">
    <property type="entry name" value="Calx_beta"/>
</dbReference>
<name>A0A2I0T3H4_LIMLA</name>
<evidence type="ECO:0000256" key="3">
    <source>
        <dbReference type="ARBA" id="ARBA00022837"/>
    </source>
</evidence>
<dbReference type="InterPro" id="IPR026919">
    <property type="entry name" value="ADGRV1"/>
</dbReference>
<keyword evidence="2" id="KW-0677">Repeat</keyword>
<keyword evidence="6" id="KW-1185">Reference proteome</keyword>
<organism evidence="5 6">
    <name type="scientific">Limosa lapponica baueri</name>
    <dbReference type="NCBI Taxonomy" id="1758121"/>
    <lineage>
        <taxon>Eukaryota</taxon>
        <taxon>Metazoa</taxon>
        <taxon>Chordata</taxon>
        <taxon>Craniata</taxon>
        <taxon>Vertebrata</taxon>
        <taxon>Euteleostomi</taxon>
        <taxon>Archelosauria</taxon>
        <taxon>Archosauria</taxon>
        <taxon>Dinosauria</taxon>
        <taxon>Saurischia</taxon>
        <taxon>Theropoda</taxon>
        <taxon>Coelurosauria</taxon>
        <taxon>Aves</taxon>
        <taxon>Neognathae</taxon>
        <taxon>Neoaves</taxon>
        <taxon>Charadriiformes</taxon>
        <taxon>Scolopacidae</taxon>
        <taxon>Limosa</taxon>
    </lineage>
</organism>
<dbReference type="PANTHER" id="PTHR46682:SF1">
    <property type="entry name" value="ADHESION G-PROTEIN COUPLED RECEPTOR V1"/>
    <property type="match status" value="1"/>
</dbReference>
<protein>
    <recommendedName>
        <fullName evidence="4">Calx-beta domain-containing protein</fullName>
    </recommendedName>
</protein>
<dbReference type="GO" id="GO:0005737">
    <property type="term" value="C:cytoplasm"/>
    <property type="evidence" value="ECO:0007669"/>
    <property type="project" value="TreeGrafter"/>
</dbReference>
<dbReference type="GO" id="GO:0016020">
    <property type="term" value="C:membrane"/>
    <property type="evidence" value="ECO:0007669"/>
    <property type="project" value="InterPro"/>
</dbReference>
<dbReference type="GO" id="GO:0071277">
    <property type="term" value="P:cellular response to calcium ion"/>
    <property type="evidence" value="ECO:0007669"/>
    <property type="project" value="TreeGrafter"/>
</dbReference>
<dbReference type="SMART" id="SM00237">
    <property type="entry name" value="Calx_beta"/>
    <property type="match status" value="1"/>
</dbReference>
<keyword evidence="1" id="KW-0732">Signal</keyword>
<feature type="domain" description="Calx-beta" evidence="4">
    <location>
        <begin position="86"/>
        <end position="200"/>
    </location>
</feature>
<evidence type="ECO:0000256" key="2">
    <source>
        <dbReference type="ARBA" id="ARBA00022737"/>
    </source>
</evidence>
<evidence type="ECO:0000256" key="1">
    <source>
        <dbReference type="ARBA" id="ARBA00022729"/>
    </source>
</evidence>
<dbReference type="Gene3D" id="2.60.40.2030">
    <property type="match status" value="3"/>
</dbReference>
<proteinExistence type="predicted"/>